<reference evidence="2 3" key="1">
    <citation type="submission" date="2019-02" db="EMBL/GenBank/DDBJ databases">
        <title>Deep-cultivation of Planctomycetes and their phenomic and genomic characterization uncovers novel biology.</title>
        <authorList>
            <person name="Wiegand S."/>
            <person name="Jogler M."/>
            <person name="Boedeker C."/>
            <person name="Pinto D."/>
            <person name="Vollmers J."/>
            <person name="Rivas-Marin E."/>
            <person name="Kohn T."/>
            <person name="Peeters S.H."/>
            <person name="Heuer A."/>
            <person name="Rast P."/>
            <person name="Oberbeckmann S."/>
            <person name="Bunk B."/>
            <person name="Jeske O."/>
            <person name="Meyerdierks A."/>
            <person name="Storesund J.E."/>
            <person name="Kallscheuer N."/>
            <person name="Luecker S."/>
            <person name="Lage O.M."/>
            <person name="Pohl T."/>
            <person name="Merkel B.J."/>
            <person name="Hornburger P."/>
            <person name="Mueller R.-W."/>
            <person name="Bruemmer F."/>
            <person name="Labrenz M."/>
            <person name="Spormann A.M."/>
            <person name="Op den Camp H."/>
            <person name="Overmann J."/>
            <person name="Amann R."/>
            <person name="Jetten M.S.M."/>
            <person name="Mascher T."/>
            <person name="Medema M.H."/>
            <person name="Devos D.P."/>
            <person name="Kaster A.-K."/>
            <person name="Ovreas L."/>
            <person name="Rohde M."/>
            <person name="Galperin M.Y."/>
            <person name="Jogler C."/>
        </authorList>
    </citation>
    <scope>NUCLEOTIDE SEQUENCE [LARGE SCALE GENOMIC DNA]</scope>
    <source>
        <strain evidence="2 3">Mal33</strain>
    </source>
</reference>
<dbReference type="EC" id="2.6.1.42" evidence="2"/>
<dbReference type="InterPro" id="IPR001544">
    <property type="entry name" value="Aminotrans_IV"/>
</dbReference>
<evidence type="ECO:0000313" key="3">
    <source>
        <dbReference type="Proteomes" id="UP000316770"/>
    </source>
</evidence>
<organism evidence="2 3">
    <name type="scientific">Rosistilla oblonga</name>
    <dbReference type="NCBI Taxonomy" id="2527990"/>
    <lineage>
        <taxon>Bacteria</taxon>
        <taxon>Pseudomonadati</taxon>
        <taxon>Planctomycetota</taxon>
        <taxon>Planctomycetia</taxon>
        <taxon>Pirellulales</taxon>
        <taxon>Pirellulaceae</taxon>
        <taxon>Rosistilla</taxon>
    </lineage>
</organism>
<dbReference type="EMBL" id="CP036318">
    <property type="protein sequence ID" value="QDV57267.1"/>
    <property type="molecule type" value="Genomic_DNA"/>
</dbReference>
<evidence type="ECO:0000313" key="2">
    <source>
        <dbReference type="EMBL" id="QDV57267.1"/>
    </source>
</evidence>
<name>A0A518IW13_9BACT</name>
<comment type="similarity">
    <text evidence="1">Belongs to the class-IV pyridoxal-phosphate-dependent aminotransferase family.</text>
</comment>
<dbReference type="InterPro" id="IPR043131">
    <property type="entry name" value="BCAT-like_N"/>
</dbReference>
<dbReference type="SUPFAM" id="SSF56752">
    <property type="entry name" value="D-aminoacid aminotransferase-like PLP-dependent enzymes"/>
    <property type="match status" value="1"/>
</dbReference>
<dbReference type="PANTHER" id="PTHR42743">
    <property type="entry name" value="AMINO-ACID AMINOTRANSFERASE"/>
    <property type="match status" value="1"/>
</dbReference>
<dbReference type="Gene3D" id="3.30.470.10">
    <property type="match status" value="1"/>
</dbReference>
<keyword evidence="2" id="KW-0032">Aminotransferase</keyword>
<dbReference type="InterPro" id="IPR043132">
    <property type="entry name" value="BCAT-like_C"/>
</dbReference>
<protein>
    <submittedName>
        <fullName evidence="2">Branched-chain-amino-acid aminotransferase</fullName>
        <ecNumber evidence="2">2.6.1.42</ecNumber>
    </submittedName>
</protein>
<dbReference type="InterPro" id="IPR050571">
    <property type="entry name" value="Class-IV_PLP-Dep_Aminotrnsfr"/>
</dbReference>
<dbReference type="Gene3D" id="3.20.10.10">
    <property type="entry name" value="D-amino Acid Aminotransferase, subunit A, domain 2"/>
    <property type="match status" value="1"/>
</dbReference>
<keyword evidence="2" id="KW-0808">Transferase</keyword>
<gene>
    <name evidence="2" type="primary">ilvE_2</name>
    <name evidence="2" type="ORF">Mal33_32710</name>
</gene>
<proteinExistence type="inferred from homology"/>
<dbReference type="PANTHER" id="PTHR42743:SF4">
    <property type="entry name" value="BRANCHED-CHAIN-AMINO-ACID AMINOTRANSFERASE-RELATED"/>
    <property type="match status" value="1"/>
</dbReference>
<evidence type="ECO:0000256" key="1">
    <source>
        <dbReference type="ARBA" id="ARBA00009320"/>
    </source>
</evidence>
<accession>A0A518IW13</accession>
<dbReference type="GO" id="GO:0046394">
    <property type="term" value="P:carboxylic acid biosynthetic process"/>
    <property type="evidence" value="ECO:0007669"/>
    <property type="project" value="UniProtKB-ARBA"/>
</dbReference>
<dbReference type="AlphaFoldDB" id="A0A518IW13"/>
<dbReference type="GO" id="GO:0004084">
    <property type="term" value="F:branched-chain-amino-acid transaminase activity"/>
    <property type="evidence" value="ECO:0007669"/>
    <property type="project" value="UniProtKB-EC"/>
</dbReference>
<sequence>MGFTDMSIWYRSGEWIDGEVALPVDDLGVFQGVIAVERLRTYSSRVFRLDDHLDRLRRTTSLLSIDAGPAIDAMPACIEELLRINAAPPDVGITLLITPGKLRDRTPTVIAHLAPLDLARLQRLQSEGEALVVTSVIQPPDESIPRAAKHRSRLHYYLAAEQSRQIDPSATAVLVDTDGSLTETASANILLVRDGCIYSAPPHRVLPGVSLGVVRQLADEAGIAWRDQPLEPAMFAAADEILLTGTGAGIWFGNNRSGPIYRQLAAAFRALTGESQ</sequence>
<dbReference type="Pfam" id="PF01063">
    <property type="entry name" value="Aminotran_4"/>
    <property type="match status" value="1"/>
</dbReference>
<dbReference type="InterPro" id="IPR036038">
    <property type="entry name" value="Aminotransferase-like"/>
</dbReference>
<keyword evidence="3" id="KW-1185">Reference proteome</keyword>
<dbReference type="Proteomes" id="UP000316770">
    <property type="component" value="Chromosome"/>
</dbReference>